<gene>
    <name evidence="1" type="ORF">FRX31_032065</name>
</gene>
<keyword evidence="2" id="KW-1185">Reference proteome</keyword>
<organism evidence="1 2">
    <name type="scientific">Thalictrum thalictroides</name>
    <name type="common">Rue-anemone</name>
    <name type="synonym">Anemone thalictroides</name>
    <dbReference type="NCBI Taxonomy" id="46969"/>
    <lineage>
        <taxon>Eukaryota</taxon>
        <taxon>Viridiplantae</taxon>
        <taxon>Streptophyta</taxon>
        <taxon>Embryophyta</taxon>
        <taxon>Tracheophyta</taxon>
        <taxon>Spermatophyta</taxon>
        <taxon>Magnoliopsida</taxon>
        <taxon>Ranunculales</taxon>
        <taxon>Ranunculaceae</taxon>
        <taxon>Thalictroideae</taxon>
        <taxon>Thalictrum</taxon>
    </lineage>
</organism>
<dbReference type="InterPro" id="IPR053296">
    <property type="entry name" value="TSET_member_tstB"/>
</dbReference>
<evidence type="ECO:0000313" key="2">
    <source>
        <dbReference type="Proteomes" id="UP000554482"/>
    </source>
</evidence>
<name>A0A7J6V090_THATH</name>
<dbReference type="Proteomes" id="UP000554482">
    <property type="component" value="Unassembled WGS sequence"/>
</dbReference>
<accession>A0A7J6V090</accession>
<proteinExistence type="predicted"/>
<comment type="caution">
    <text evidence="1">The sequence shown here is derived from an EMBL/GenBank/DDBJ whole genome shotgun (WGS) entry which is preliminary data.</text>
</comment>
<dbReference type="PANTHER" id="PTHR48151:SF3">
    <property type="entry name" value="SH3 DOMAIN-CONTAINING PROTEIN"/>
    <property type="match status" value="1"/>
</dbReference>
<dbReference type="PANTHER" id="PTHR48151">
    <property type="entry name" value="SH3 DOMAIN-CONTAINING PROTEIN"/>
    <property type="match status" value="1"/>
</dbReference>
<evidence type="ECO:0000313" key="1">
    <source>
        <dbReference type="EMBL" id="KAF5178346.1"/>
    </source>
</evidence>
<protein>
    <submittedName>
        <fullName evidence="1">Sh3 domain-containing protein</fullName>
    </submittedName>
</protein>
<reference evidence="1 2" key="1">
    <citation type="submission" date="2020-06" db="EMBL/GenBank/DDBJ databases">
        <title>Transcriptomic and genomic resources for Thalictrum thalictroides and T. hernandezii: Facilitating candidate gene discovery in an emerging model plant lineage.</title>
        <authorList>
            <person name="Arias T."/>
            <person name="Riano-Pachon D.M."/>
            <person name="Di Stilio V.S."/>
        </authorList>
    </citation>
    <scope>NUCLEOTIDE SEQUENCE [LARGE SCALE GENOMIC DNA]</scope>
    <source>
        <strain evidence="2">cv. WT478/WT964</strain>
        <tissue evidence="1">Leaves</tissue>
    </source>
</reference>
<sequence>MSSRLESSFRSFSRPVLHAAARVVQEMGKSRAAAFSLGVDIDEGAPLHAYSDTVESVDQDINETSEGSRKGSLLSNGMGGKDTIANLLASLMEVVRTTVACECVYVRGMVIKALIWMQSPYEPFDELESIIASELSDPAWPSTLLNDILLTLHARFKATPDMAVTLLEIARIFTTKVPGKIDVDVLQLLWKTCLVGAGPDGKHTALEAVTIVLDLPPPQPGTMSGLTSVDRVSASDPKSALALQRLVQAAVWFLGENANYAASEYAWESATPPGTALMMLDADKMVAAASSRNPTLAGALTRLQRCAFSGSWE</sequence>
<feature type="non-terminal residue" evidence="1">
    <location>
        <position position="1"/>
    </location>
</feature>
<dbReference type="AlphaFoldDB" id="A0A7J6V090"/>
<dbReference type="OrthoDB" id="5971719at2759"/>
<dbReference type="EMBL" id="JABWDY010040160">
    <property type="protein sequence ID" value="KAF5178346.1"/>
    <property type="molecule type" value="Genomic_DNA"/>
</dbReference>